<feature type="region of interest" description="Disordered" evidence="1">
    <location>
        <begin position="28"/>
        <end position="51"/>
    </location>
</feature>
<accession>A0A7W9KNT6</accession>
<dbReference type="GO" id="GO:0003677">
    <property type="term" value="F:DNA binding"/>
    <property type="evidence" value="ECO:0007669"/>
    <property type="project" value="InterPro"/>
</dbReference>
<dbReference type="InterPro" id="IPR001387">
    <property type="entry name" value="Cro/C1-type_HTH"/>
</dbReference>
<evidence type="ECO:0000256" key="1">
    <source>
        <dbReference type="SAM" id="MobiDB-lite"/>
    </source>
</evidence>
<comment type="caution">
    <text evidence="3">The sequence shown here is derived from an EMBL/GenBank/DDBJ whole genome shotgun (WGS) entry which is preliminary data.</text>
</comment>
<dbReference type="InterPro" id="IPR010982">
    <property type="entry name" value="Lambda_DNA-bd_dom_sf"/>
</dbReference>
<feature type="domain" description="HTH cro/C1-type" evidence="2">
    <location>
        <begin position="56"/>
        <end position="99"/>
    </location>
</feature>
<name>A0A7W9KNT6_9PSEU</name>
<dbReference type="AlphaFoldDB" id="A0A7W9KNT6"/>
<dbReference type="SUPFAM" id="SSF47413">
    <property type="entry name" value="lambda repressor-like DNA-binding domains"/>
    <property type="match status" value="2"/>
</dbReference>
<dbReference type="PROSITE" id="PS50943">
    <property type="entry name" value="HTH_CROC1"/>
    <property type="match status" value="2"/>
</dbReference>
<sequence length="243" mass="26434">MATPPRQDGELGPLAAKIQALFARQLRPVSDHQHARDVAATGNPHAPRRRTEYSHSAVARAIGSTDTYVTQLRYGQRDNPNLKLIQKLADFFGVDVTYLVKDEIPVGELPLYLKQPSVRDRVNNLFDKVRPNGPTAAPYTDDAVAAAIGVDVAQIRRVRDGSEDDPGLRLLQALAEHFGVPAAYLTDTDAKLIAGVNEQLDLLADLMPMAARHLGDTSSLSVLAAVLRHVRERDAEQAGEPPA</sequence>
<keyword evidence="4" id="KW-1185">Reference proteome</keyword>
<evidence type="ECO:0000259" key="2">
    <source>
        <dbReference type="PROSITE" id="PS50943"/>
    </source>
</evidence>
<feature type="domain" description="HTH cro/C1-type" evidence="2">
    <location>
        <begin position="143"/>
        <end position="185"/>
    </location>
</feature>
<dbReference type="Proteomes" id="UP000585638">
    <property type="component" value="Unassembled WGS sequence"/>
</dbReference>
<organism evidence="3 4">
    <name type="scientific">Kutzneria kofuensis</name>
    <dbReference type="NCBI Taxonomy" id="103725"/>
    <lineage>
        <taxon>Bacteria</taxon>
        <taxon>Bacillati</taxon>
        <taxon>Actinomycetota</taxon>
        <taxon>Actinomycetes</taxon>
        <taxon>Pseudonocardiales</taxon>
        <taxon>Pseudonocardiaceae</taxon>
        <taxon>Kutzneria</taxon>
    </lineage>
</organism>
<gene>
    <name evidence="3" type="ORF">BJ998_007189</name>
</gene>
<dbReference type="EMBL" id="JACHIR010000001">
    <property type="protein sequence ID" value="MBB5895993.1"/>
    <property type="molecule type" value="Genomic_DNA"/>
</dbReference>
<dbReference type="SMART" id="SM00530">
    <property type="entry name" value="HTH_XRE"/>
    <property type="match status" value="2"/>
</dbReference>
<dbReference type="RefSeq" id="WP_184867709.1">
    <property type="nucleotide sequence ID" value="NZ_BAAAWY010000041.1"/>
</dbReference>
<evidence type="ECO:0000313" key="3">
    <source>
        <dbReference type="EMBL" id="MBB5895993.1"/>
    </source>
</evidence>
<protein>
    <submittedName>
        <fullName evidence="3">Transcriptional regulator with XRE-family HTH domain</fullName>
    </submittedName>
</protein>
<proteinExistence type="predicted"/>
<dbReference type="CDD" id="cd00093">
    <property type="entry name" value="HTH_XRE"/>
    <property type="match status" value="2"/>
</dbReference>
<dbReference type="Gene3D" id="1.10.260.40">
    <property type="entry name" value="lambda repressor-like DNA-binding domains"/>
    <property type="match status" value="2"/>
</dbReference>
<dbReference type="Pfam" id="PF01381">
    <property type="entry name" value="HTH_3"/>
    <property type="match status" value="1"/>
</dbReference>
<reference evidence="3 4" key="1">
    <citation type="submission" date="2020-08" db="EMBL/GenBank/DDBJ databases">
        <title>Sequencing the genomes of 1000 actinobacteria strains.</title>
        <authorList>
            <person name="Klenk H.-P."/>
        </authorList>
    </citation>
    <scope>NUCLEOTIDE SEQUENCE [LARGE SCALE GENOMIC DNA]</scope>
    <source>
        <strain evidence="3 4">DSM 43851</strain>
    </source>
</reference>
<evidence type="ECO:0000313" key="4">
    <source>
        <dbReference type="Proteomes" id="UP000585638"/>
    </source>
</evidence>